<proteinExistence type="predicted"/>
<gene>
    <name evidence="1" type="ORF">NM688_g5463</name>
</gene>
<dbReference type="EMBL" id="JANHOG010001008">
    <property type="protein sequence ID" value="KAJ3546903.1"/>
    <property type="molecule type" value="Genomic_DNA"/>
</dbReference>
<dbReference type="Proteomes" id="UP001148662">
    <property type="component" value="Unassembled WGS sequence"/>
</dbReference>
<name>A0ACC1SVG6_9APHY</name>
<organism evidence="1 2">
    <name type="scientific">Phlebia brevispora</name>
    <dbReference type="NCBI Taxonomy" id="194682"/>
    <lineage>
        <taxon>Eukaryota</taxon>
        <taxon>Fungi</taxon>
        <taxon>Dikarya</taxon>
        <taxon>Basidiomycota</taxon>
        <taxon>Agaricomycotina</taxon>
        <taxon>Agaricomycetes</taxon>
        <taxon>Polyporales</taxon>
        <taxon>Meruliaceae</taxon>
        <taxon>Phlebia</taxon>
    </lineage>
</organism>
<accession>A0ACC1SVG6</accession>
<protein>
    <submittedName>
        <fullName evidence="1">Uncharacterized protein</fullName>
    </submittedName>
</protein>
<reference evidence="1" key="1">
    <citation type="submission" date="2022-07" db="EMBL/GenBank/DDBJ databases">
        <title>Genome Sequence of Phlebia brevispora.</title>
        <authorList>
            <person name="Buettner E."/>
        </authorList>
    </citation>
    <scope>NUCLEOTIDE SEQUENCE</scope>
    <source>
        <strain evidence="1">MPL23</strain>
    </source>
</reference>
<keyword evidence="2" id="KW-1185">Reference proteome</keyword>
<evidence type="ECO:0000313" key="1">
    <source>
        <dbReference type="EMBL" id="KAJ3546903.1"/>
    </source>
</evidence>
<sequence length="117" mass="13076">MYSHRLPPAAISKNGDDAKIYIEIWSLEVFELAEDVPPSPTDSEITISSTGSDELTFSMADVPLFAPRARRAQIPPILLSQEEEESSAQREQTRAARSEKRLARPTRRPAGPRAMRI</sequence>
<comment type="caution">
    <text evidence="1">The sequence shown here is derived from an EMBL/GenBank/DDBJ whole genome shotgun (WGS) entry which is preliminary data.</text>
</comment>
<evidence type="ECO:0000313" key="2">
    <source>
        <dbReference type="Proteomes" id="UP001148662"/>
    </source>
</evidence>